<evidence type="ECO:0000313" key="3">
    <source>
        <dbReference type="EMBL" id="KAF5312940.1"/>
    </source>
</evidence>
<gene>
    <name evidence="3" type="ORF">D9619_003834</name>
</gene>
<dbReference type="GO" id="GO:1902387">
    <property type="term" value="F:ceramide 1-phosphate binding"/>
    <property type="evidence" value="ECO:0007669"/>
    <property type="project" value="TreeGrafter"/>
</dbReference>
<dbReference type="FunFam" id="1.10.3520.10:FF:000001">
    <property type="entry name" value="Pleckstrin domain-containing family A member 8"/>
    <property type="match status" value="1"/>
</dbReference>
<keyword evidence="4" id="KW-1185">Reference proteome</keyword>
<reference evidence="3 4" key="1">
    <citation type="journal article" date="2020" name="ISME J.">
        <title>Uncovering the hidden diversity of litter-decomposition mechanisms in mushroom-forming fungi.</title>
        <authorList>
            <person name="Floudas D."/>
            <person name="Bentzer J."/>
            <person name="Ahren D."/>
            <person name="Johansson T."/>
            <person name="Persson P."/>
            <person name="Tunlid A."/>
        </authorList>
    </citation>
    <scope>NUCLEOTIDE SEQUENCE [LARGE SCALE GENOMIC DNA]</scope>
    <source>
        <strain evidence="3 4">CBS 101986</strain>
    </source>
</reference>
<name>A0A8H5EUF8_9AGAR</name>
<accession>A0A8H5EUF8</accession>
<proteinExistence type="predicted"/>
<protein>
    <recommendedName>
        <fullName evidence="2">Glycolipid transfer protein domain-containing protein</fullName>
    </recommendedName>
</protein>
<evidence type="ECO:0000256" key="1">
    <source>
        <dbReference type="ARBA" id="ARBA00022448"/>
    </source>
</evidence>
<dbReference type="OrthoDB" id="205255at2759"/>
<dbReference type="EMBL" id="JAACJJ010000056">
    <property type="protein sequence ID" value="KAF5312940.1"/>
    <property type="molecule type" value="Genomic_DNA"/>
</dbReference>
<dbReference type="PANTHER" id="PTHR10219:SF25">
    <property type="entry name" value="PLECKSTRIN HOMOLOGY DOMAIN-CONTAINING FAMILY A MEMBER 8"/>
    <property type="match status" value="1"/>
</dbReference>
<organism evidence="3 4">
    <name type="scientific">Psilocybe cf. subviscida</name>
    <dbReference type="NCBI Taxonomy" id="2480587"/>
    <lineage>
        <taxon>Eukaryota</taxon>
        <taxon>Fungi</taxon>
        <taxon>Dikarya</taxon>
        <taxon>Basidiomycota</taxon>
        <taxon>Agaricomycotina</taxon>
        <taxon>Agaricomycetes</taxon>
        <taxon>Agaricomycetidae</taxon>
        <taxon>Agaricales</taxon>
        <taxon>Agaricineae</taxon>
        <taxon>Strophariaceae</taxon>
        <taxon>Psilocybe</taxon>
    </lineage>
</organism>
<dbReference type="AlphaFoldDB" id="A0A8H5EUF8"/>
<evidence type="ECO:0000313" key="4">
    <source>
        <dbReference type="Proteomes" id="UP000567179"/>
    </source>
</evidence>
<dbReference type="GO" id="GO:0005829">
    <property type="term" value="C:cytosol"/>
    <property type="evidence" value="ECO:0007669"/>
    <property type="project" value="TreeGrafter"/>
</dbReference>
<sequence length="195" mass="22177">MAPYFETVKSFADVPITDAGVETAPFIEAADGLVLMFDLLGSGIFGFVQNDIRNNINGVRSRFQALPDQTHSLEQLVRTDNEPKHATPCLVRLIRGLLFTCRALQHMQRDRNAALHVCFKRSYDEVLKHHHNFVIRSTVSVAIRAVPYRNDFYNRIAQGGSHERLDEELAKWLDGLDKVVSHVERFLREGGYGRV</sequence>
<comment type="caution">
    <text evidence="3">The sequence shown here is derived from an EMBL/GenBank/DDBJ whole genome shotgun (WGS) entry which is preliminary data.</text>
</comment>
<dbReference type="Proteomes" id="UP000567179">
    <property type="component" value="Unassembled WGS sequence"/>
</dbReference>
<feature type="domain" description="Glycolipid transfer protein" evidence="2">
    <location>
        <begin position="21"/>
        <end position="157"/>
    </location>
</feature>
<evidence type="ECO:0000259" key="2">
    <source>
        <dbReference type="Pfam" id="PF08718"/>
    </source>
</evidence>
<dbReference type="Pfam" id="PF08718">
    <property type="entry name" value="GLTP"/>
    <property type="match status" value="1"/>
</dbReference>
<dbReference type="Gene3D" id="1.10.3520.10">
    <property type="entry name" value="Glycolipid transfer protein"/>
    <property type="match status" value="1"/>
</dbReference>
<keyword evidence="1" id="KW-0813">Transport</keyword>
<dbReference type="GO" id="GO:0016020">
    <property type="term" value="C:membrane"/>
    <property type="evidence" value="ECO:0007669"/>
    <property type="project" value="TreeGrafter"/>
</dbReference>
<dbReference type="PANTHER" id="PTHR10219">
    <property type="entry name" value="GLYCOLIPID TRANSFER PROTEIN-RELATED"/>
    <property type="match status" value="1"/>
</dbReference>
<dbReference type="InterPro" id="IPR014830">
    <property type="entry name" value="Glycolipid_transfer_prot_dom"/>
</dbReference>
<dbReference type="GO" id="GO:1902388">
    <property type="term" value="F:ceramide 1-phosphate transfer activity"/>
    <property type="evidence" value="ECO:0007669"/>
    <property type="project" value="TreeGrafter"/>
</dbReference>
<dbReference type="InterPro" id="IPR036497">
    <property type="entry name" value="GLTP_sf"/>
</dbReference>
<dbReference type="SUPFAM" id="SSF110004">
    <property type="entry name" value="Glycolipid transfer protein, GLTP"/>
    <property type="match status" value="1"/>
</dbReference>